<evidence type="ECO:0000259" key="11">
    <source>
        <dbReference type="Pfam" id="PF18139"/>
    </source>
</evidence>
<sequence length="1208" mass="139042">PPDCSQALFSNLEPLCAKMKWKPMPVSNQEDEDAFVAANFSYKECTIYVEDDDHKGSCHCGLSKENHSPDALKMEESKWSVQHIATRKPTNICGTHTTQTGRQIKFLRLADNDDPSKLLELMCNYWQMKDDRVLTLVLSLIGNPSLEIPEEVEEGLVDTVLVNSCWIISSGYSTTGELEEVGRKRLKNKHGKFNFCNTQIEPWRHELLQIWQGHSSESKEMAAFENYTHCIFVDNGKQKPSSVSATNEYRHRLEELITEEANLPILRILIGGELDELVPVLSGLKSGFPLLLCAGTDGLADILVQAVTYATEKPEFTDFTSTQEAHLKALLKNQDHKHDEATVRGAYRLLLKAINYEQIICIFDSESDEAFDEKIFEAYAKSQGQHGLQALIRWAFIKDWSNLMDYLDKDIWMAFMCDVIQKRICLCDFKENVEILQLCLRQGLGAAVSDQRHVADCRISSRLLNSVSVSLVPGMFITFLTQLTDMKTWSRQMEEELEDVMVELRNTEEHQKVTQSKASEALRDYYAIRATMKSKYGSDWLLVKDESDKSPKKLHQEAWKVTEDAWKEVEKAQKQFEEVKCELHKVCEHWIILPAIWAVILQRHDIARLFCKRCKDPVSAGLTLSRACGKLMQILPQYDTDNYADLNDEQTTFENFSVQLIERYYSEQPRRAVALLQLNSQYIPDQIACSHFICSLSIQYIVEHQWWNGFNANPVVIMVAFVCPVLVCTPLFSFVPIVVVENSPLLLAISGPSEESSKRRKPTCSEKFRKFYTAPITKFYTHALFYLAFIVFYAYTVAVGIRPNNVSIYEVIVVVGMISFFSENLFELISILKGSCRYNSFVQTVINLPPFYKYDSVLNVLNVVTIILALGRFVPFQATKTLYVVSFVLHSFRFFKFYYFYSNLGPKLAMMGRMVKEMLEFLMFLLVFLLATGVAMEGLLYVNRTNFTMEVLRDIFLIQFYRLYGENNLELARGEVEGCTTPDGVNCPVSNPLAPWLLNLYLLIVVTLLMNLLIAIFSNVFEEFESESREIWKRTRCRLLYEFKEKTIFPMPFNVIERFIQLFIVAFRACQRSCRKTVTEHKMVHSTENTPLKEKTRDVDKQVKAIREQLDMAAKKAELKRMEICLQYIRKNCLPRFLRQLESDNTDVTTELLDDLQNIIEVEIKDLVNKVAYLRSEVTELKENAKAQSEQVMKRLDDLAKLMGGASN</sequence>
<evidence type="ECO:0000256" key="8">
    <source>
        <dbReference type="SAM" id="Coils"/>
    </source>
</evidence>
<dbReference type="Pfam" id="PF00520">
    <property type="entry name" value="Ion_trans"/>
    <property type="match status" value="1"/>
</dbReference>
<accession>A0A0X3Q0S8</accession>
<keyword evidence="3 9" id="KW-0812">Transmembrane</keyword>
<feature type="domain" description="Ion transport" evidence="10">
    <location>
        <begin position="784"/>
        <end position="1028"/>
    </location>
</feature>
<keyword evidence="7" id="KW-0407">Ion channel</keyword>
<evidence type="ECO:0000256" key="6">
    <source>
        <dbReference type="ARBA" id="ARBA00023136"/>
    </source>
</evidence>
<proteinExistence type="predicted"/>
<feature type="transmembrane region" description="Helical" evidence="9">
    <location>
        <begin position="808"/>
        <end position="831"/>
    </location>
</feature>
<dbReference type="PANTHER" id="PTHR13800:SF12">
    <property type="entry name" value="TRANSIENT RECEPTOR POTENTIAL CATION CHANNEL SUBFAMILY M MEMBER-LIKE 2"/>
    <property type="match status" value="1"/>
</dbReference>
<dbReference type="AlphaFoldDB" id="A0A0X3Q0S8"/>
<evidence type="ECO:0000313" key="13">
    <source>
        <dbReference type="EMBL" id="JAP57539.1"/>
    </source>
</evidence>
<evidence type="ECO:0000256" key="9">
    <source>
        <dbReference type="SAM" id="Phobius"/>
    </source>
</evidence>
<protein>
    <submittedName>
        <fullName evidence="13">Transient receptor potential cation channel subfamily M member 4</fullName>
    </submittedName>
</protein>
<evidence type="ECO:0000256" key="1">
    <source>
        <dbReference type="ARBA" id="ARBA00004141"/>
    </source>
</evidence>
<dbReference type="Pfam" id="PF18139">
    <property type="entry name" value="LSDAT_euk"/>
    <property type="match status" value="1"/>
</dbReference>
<evidence type="ECO:0000256" key="7">
    <source>
        <dbReference type="ARBA" id="ARBA00023303"/>
    </source>
</evidence>
<feature type="non-terminal residue" evidence="13">
    <location>
        <position position="1"/>
    </location>
</feature>
<dbReference type="InterPro" id="IPR050927">
    <property type="entry name" value="TRPM"/>
</dbReference>
<feature type="domain" description="TRPM SLOG" evidence="11">
    <location>
        <begin position="105"/>
        <end position="332"/>
    </location>
</feature>
<dbReference type="InterPro" id="IPR041491">
    <property type="entry name" value="TRPM_SLOG"/>
</dbReference>
<keyword evidence="8" id="KW-0175">Coiled coil</keyword>
<evidence type="ECO:0000256" key="3">
    <source>
        <dbReference type="ARBA" id="ARBA00022692"/>
    </source>
</evidence>
<evidence type="ECO:0000256" key="5">
    <source>
        <dbReference type="ARBA" id="ARBA00023065"/>
    </source>
</evidence>
<evidence type="ECO:0000259" key="10">
    <source>
        <dbReference type="Pfam" id="PF00520"/>
    </source>
</evidence>
<keyword evidence="4 9" id="KW-1133">Transmembrane helix</keyword>
<feature type="transmembrane region" description="Helical" evidence="9">
    <location>
        <begin position="882"/>
        <end position="901"/>
    </location>
</feature>
<evidence type="ECO:0000256" key="2">
    <source>
        <dbReference type="ARBA" id="ARBA00022448"/>
    </source>
</evidence>
<dbReference type="GO" id="GO:0005886">
    <property type="term" value="C:plasma membrane"/>
    <property type="evidence" value="ECO:0007669"/>
    <property type="project" value="TreeGrafter"/>
</dbReference>
<gene>
    <name evidence="13" type="primary">TRPM4</name>
    <name evidence="13" type="ORF">TR99361</name>
</gene>
<dbReference type="PANTHER" id="PTHR13800">
    <property type="entry name" value="TRANSIENT RECEPTOR POTENTIAL CATION CHANNEL, SUBFAMILY M, MEMBER 6"/>
    <property type="match status" value="1"/>
</dbReference>
<dbReference type="Pfam" id="PF25508">
    <property type="entry name" value="TRPM2"/>
    <property type="match status" value="1"/>
</dbReference>
<evidence type="ECO:0000259" key="12">
    <source>
        <dbReference type="Pfam" id="PF25508"/>
    </source>
</evidence>
<comment type="subcellular location">
    <subcellularLocation>
        <location evidence="1">Membrane</location>
        <topology evidence="1">Multi-pass membrane protein</topology>
    </subcellularLocation>
</comment>
<name>A0A0X3Q0S8_SCHSO</name>
<organism evidence="13">
    <name type="scientific">Schistocephalus solidus</name>
    <name type="common">Tapeworm</name>
    <dbReference type="NCBI Taxonomy" id="70667"/>
    <lineage>
        <taxon>Eukaryota</taxon>
        <taxon>Metazoa</taxon>
        <taxon>Spiralia</taxon>
        <taxon>Lophotrochozoa</taxon>
        <taxon>Platyhelminthes</taxon>
        <taxon>Cestoda</taxon>
        <taxon>Eucestoda</taxon>
        <taxon>Diphyllobothriidea</taxon>
        <taxon>Diphyllobothriidae</taxon>
        <taxon>Schistocephalus</taxon>
    </lineage>
</organism>
<feature type="transmembrane region" description="Helical" evidence="9">
    <location>
        <begin position="921"/>
        <end position="942"/>
    </location>
</feature>
<feature type="transmembrane region" description="Helical" evidence="9">
    <location>
        <begin position="1000"/>
        <end position="1021"/>
    </location>
</feature>
<keyword evidence="2" id="KW-0813">Transport</keyword>
<keyword evidence="6 9" id="KW-0472">Membrane</keyword>
<dbReference type="InterPro" id="IPR005821">
    <property type="entry name" value="Ion_trans_dom"/>
</dbReference>
<keyword evidence="13" id="KW-0675">Receptor</keyword>
<feature type="domain" description="TRPM-like" evidence="12">
    <location>
        <begin position="521"/>
        <end position="681"/>
    </location>
</feature>
<feature type="coiled-coil region" evidence="8">
    <location>
        <begin position="1164"/>
        <end position="1202"/>
    </location>
</feature>
<keyword evidence="5" id="KW-0406">Ion transport</keyword>
<dbReference type="EMBL" id="GEEE01005686">
    <property type="protein sequence ID" value="JAP57539.1"/>
    <property type="molecule type" value="Transcribed_RNA"/>
</dbReference>
<dbReference type="InterPro" id="IPR057366">
    <property type="entry name" value="TRPM-like"/>
</dbReference>
<feature type="transmembrane region" description="Helical" evidence="9">
    <location>
        <begin position="715"/>
        <end position="739"/>
    </location>
</feature>
<evidence type="ECO:0000256" key="4">
    <source>
        <dbReference type="ARBA" id="ARBA00022989"/>
    </source>
</evidence>
<dbReference type="GO" id="GO:0099604">
    <property type="term" value="F:ligand-gated calcium channel activity"/>
    <property type="evidence" value="ECO:0007669"/>
    <property type="project" value="TreeGrafter"/>
</dbReference>
<reference evidence="13" key="1">
    <citation type="submission" date="2016-01" db="EMBL/GenBank/DDBJ databases">
        <title>Reference transcriptome for the parasite Schistocephalus solidus: insights into the molecular evolution of parasitism.</title>
        <authorList>
            <person name="Hebert F.O."/>
            <person name="Grambauer S."/>
            <person name="Barber I."/>
            <person name="Landry C.R."/>
            <person name="Aubin-Horth N."/>
        </authorList>
    </citation>
    <scope>NUCLEOTIDE SEQUENCE</scope>
</reference>
<feature type="transmembrane region" description="Helical" evidence="9">
    <location>
        <begin position="779"/>
        <end position="801"/>
    </location>
</feature>